<comment type="similarity">
    <text evidence="2">Belongs to the G-protein coupled receptor 2 family.</text>
</comment>
<dbReference type="Proteomes" id="UP001557470">
    <property type="component" value="Unassembled WGS sequence"/>
</dbReference>
<dbReference type="PANTHER" id="PTHR45620">
    <property type="entry name" value="PDF RECEPTOR-LIKE PROTEIN-RELATED"/>
    <property type="match status" value="1"/>
</dbReference>
<dbReference type="PANTHER" id="PTHR45620:SF24">
    <property type="entry name" value="VASOACTIVE INTESTINAL POLYPEPTIDE RECEPTOR 1"/>
    <property type="match status" value="1"/>
</dbReference>
<feature type="transmembrane region" description="Helical" evidence="12">
    <location>
        <begin position="311"/>
        <end position="335"/>
    </location>
</feature>
<dbReference type="Pfam" id="PF00002">
    <property type="entry name" value="7tm_2"/>
    <property type="match status" value="1"/>
</dbReference>
<keyword evidence="4 12" id="KW-0812">Transmembrane</keyword>
<evidence type="ECO:0000256" key="7">
    <source>
        <dbReference type="ARBA" id="ARBA00023136"/>
    </source>
</evidence>
<evidence type="ECO:0000256" key="11">
    <source>
        <dbReference type="ARBA" id="ARBA00023224"/>
    </source>
</evidence>
<feature type="domain" description="G-protein coupled receptors family 2 profile 1" evidence="13">
    <location>
        <begin position="55"/>
        <end position="144"/>
    </location>
</feature>
<feature type="transmembrane region" description="Helical" evidence="12">
    <location>
        <begin position="12"/>
        <end position="32"/>
    </location>
</feature>
<dbReference type="GO" id="GO:0004930">
    <property type="term" value="F:G protein-coupled receptor activity"/>
    <property type="evidence" value="ECO:0007669"/>
    <property type="project" value="UniProtKB-KW"/>
</dbReference>
<evidence type="ECO:0000256" key="3">
    <source>
        <dbReference type="ARBA" id="ARBA00022475"/>
    </source>
</evidence>
<keyword evidence="6" id="KW-0297">G-protein coupled receptor</keyword>
<name>A0ABD0WVA8_UMBPY</name>
<comment type="caution">
    <text evidence="15">The sequence shown here is derived from an EMBL/GenBank/DDBJ whole genome shotgun (WGS) entry which is preliminary data.</text>
</comment>
<keyword evidence="11" id="KW-0807">Transducer</keyword>
<dbReference type="InterPro" id="IPR017983">
    <property type="entry name" value="GPCR_2_secretin-like_CS"/>
</dbReference>
<dbReference type="InterPro" id="IPR000832">
    <property type="entry name" value="GPCR_2_secretin-like"/>
</dbReference>
<dbReference type="FunFam" id="1.20.1070.10:FF:000032">
    <property type="entry name" value="Vasoactive intestinal polypeptide receptor 1"/>
    <property type="match status" value="1"/>
</dbReference>
<dbReference type="PROSITE" id="PS50227">
    <property type="entry name" value="G_PROTEIN_RECEP_F2_3"/>
    <property type="match status" value="1"/>
</dbReference>
<dbReference type="InterPro" id="IPR001879">
    <property type="entry name" value="GPCR_2_extracellular_dom"/>
</dbReference>
<feature type="transmembrane region" description="Helical" evidence="12">
    <location>
        <begin position="271"/>
        <end position="291"/>
    </location>
</feature>
<keyword evidence="16" id="KW-1185">Reference proteome</keyword>
<keyword evidence="7 12" id="KW-0472">Membrane</keyword>
<evidence type="ECO:0000256" key="8">
    <source>
        <dbReference type="ARBA" id="ARBA00023157"/>
    </source>
</evidence>
<protein>
    <submittedName>
        <fullName evidence="15">Uncharacterized protein</fullName>
    </submittedName>
</protein>
<feature type="transmembrane region" description="Helical" evidence="12">
    <location>
        <begin position="246"/>
        <end position="264"/>
    </location>
</feature>
<dbReference type="InterPro" id="IPR036445">
    <property type="entry name" value="GPCR_2_extracell_dom_sf"/>
</dbReference>
<dbReference type="InterPro" id="IPR050332">
    <property type="entry name" value="GPCR_2"/>
</dbReference>
<dbReference type="PROSITE" id="PS00649">
    <property type="entry name" value="G_PROTEIN_RECEP_F2_1"/>
    <property type="match status" value="1"/>
</dbReference>
<evidence type="ECO:0000259" key="13">
    <source>
        <dbReference type="PROSITE" id="PS50227"/>
    </source>
</evidence>
<evidence type="ECO:0000256" key="12">
    <source>
        <dbReference type="SAM" id="Phobius"/>
    </source>
</evidence>
<evidence type="ECO:0000256" key="6">
    <source>
        <dbReference type="ARBA" id="ARBA00023040"/>
    </source>
</evidence>
<comment type="subcellular location">
    <subcellularLocation>
        <location evidence="1">Cell membrane</location>
        <topology evidence="1">Multi-pass membrane protein</topology>
    </subcellularLocation>
</comment>
<dbReference type="SUPFAM" id="SSF111418">
    <property type="entry name" value="Hormone receptor domain"/>
    <property type="match status" value="1"/>
</dbReference>
<dbReference type="PROSITE" id="PS50261">
    <property type="entry name" value="G_PROTEIN_RECEP_F2_4"/>
    <property type="match status" value="1"/>
</dbReference>
<dbReference type="Pfam" id="PF02793">
    <property type="entry name" value="HRM"/>
    <property type="match status" value="1"/>
</dbReference>
<sequence>MSLVQQLEALQFFGIFGYKIGATTVSLLVSVMDASNGFLFVTLIYTLGPMLSLQMCDIMMNIEEQRETCLSRAENMTSGCSGLWDKLVCWPSARIGQVVTIPCPDYFSEVNNNDNIGNLTKTCTTEGWSEVSLAAYALNCGYNTNDTEGESVGEFYWAVKAGYTIGHSLSLVSLTAAIAILSTFRKLHCTRNYIHINLFVAFILKAISVFIKDVVLFEVGESDCQPETVECKAGVVFFNFGIMVSYFWLLVEGLYLHALLAVSFSSERKYFWWYILIGWGFPTIFITTWVITKAYLEHRGCWDIINDHPWWIIRGPILVTILVNFILFICIIRILRQKINCRNIGRKEIHQYSRLAKSTLLLIPLFGINYIIFAFIPQDVNTEIRLVFDLILGSFQGFGVAVLYCFLNGEVQGEVKRKWGRWHMQRFMGKEDNKYQQPQSVGSNGNNFSTQISILAKCSPSTHRASDSHEHFSAI</sequence>
<dbReference type="EMBL" id="JAGEUA010000009">
    <property type="protein sequence ID" value="KAL0966568.1"/>
    <property type="molecule type" value="Genomic_DNA"/>
</dbReference>
<feature type="transmembrane region" description="Helical" evidence="12">
    <location>
        <begin position="355"/>
        <end position="376"/>
    </location>
</feature>
<reference evidence="15 16" key="1">
    <citation type="submission" date="2024-06" db="EMBL/GenBank/DDBJ databases">
        <authorList>
            <person name="Pan Q."/>
            <person name="Wen M."/>
            <person name="Jouanno E."/>
            <person name="Zahm M."/>
            <person name="Klopp C."/>
            <person name="Cabau C."/>
            <person name="Louis A."/>
            <person name="Berthelot C."/>
            <person name="Parey E."/>
            <person name="Roest Crollius H."/>
            <person name="Montfort J."/>
            <person name="Robinson-Rechavi M."/>
            <person name="Bouchez O."/>
            <person name="Lampietro C."/>
            <person name="Lopez Roques C."/>
            <person name="Donnadieu C."/>
            <person name="Postlethwait J."/>
            <person name="Bobe J."/>
            <person name="Verreycken H."/>
            <person name="Guiguen Y."/>
        </authorList>
    </citation>
    <scope>NUCLEOTIDE SEQUENCE [LARGE SCALE GENOMIC DNA]</scope>
    <source>
        <strain evidence="15">Up_M1</strain>
        <tissue evidence="15">Testis</tissue>
    </source>
</reference>
<keyword evidence="10" id="KW-0325">Glycoprotein</keyword>
<dbReference type="GO" id="GO:0005886">
    <property type="term" value="C:plasma membrane"/>
    <property type="evidence" value="ECO:0007669"/>
    <property type="project" value="UniProtKB-SubCell"/>
</dbReference>
<keyword evidence="5 12" id="KW-1133">Transmembrane helix</keyword>
<evidence type="ECO:0000256" key="2">
    <source>
        <dbReference type="ARBA" id="ARBA00005314"/>
    </source>
</evidence>
<evidence type="ECO:0000256" key="4">
    <source>
        <dbReference type="ARBA" id="ARBA00022692"/>
    </source>
</evidence>
<evidence type="ECO:0000313" key="15">
    <source>
        <dbReference type="EMBL" id="KAL0966568.1"/>
    </source>
</evidence>
<dbReference type="AlphaFoldDB" id="A0ABD0WVA8"/>
<feature type="transmembrane region" description="Helical" evidence="12">
    <location>
        <begin position="388"/>
        <end position="407"/>
    </location>
</feature>
<gene>
    <name evidence="15" type="ORF">UPYG_G00296890</name>
</gene>
<organism evidence="15 16">
    <name type="scientific">Umbra pygmaea</name>
    <name type="common">Eastern mudminnow</name>
    <dbReference type="NCBI Taxonomy" id="75934"/>
    <lineage>
        <taxon>Eukaryota</taxon>
        <taxon>Metazoa</taxon>
        <taxon>Chordata</taxon>
        <taxon>Craniata</taxon>
        <taxon>Vertebrata</taxon>
        <taxon>Euteleostomi</taxon>
        <taxon>Actinopterygii</taxon>
        <taxon>Neopterygii</taxon>
        <taxon>Teleostei</taxon>
        <taxon>Protacanthopterygii</taxon>
        <taxon>Esociformes</taxon>
        <taxon>Umbridae</taxon>
        <taxon>Umbra</taxon>
    </lineage>
</organism>
<dbReference type="PRINTS" id="PR00249">
    <property type="entry name" value="GPCRSECRETIN"/>
</dbReference>
<dbReference type="Gene3D" id="4.10.1240.10">
    <property type="entry name" value="GPCR, family 2, extracellular hormone receptor domain"/>
    <property type="match status" value="1"/>
</dbReference>
<keyword evidence="3" id="KW-1003">Cell membrane</keyword>
<evidence type="ECO:0000256" key="10">
    <source>
        <dbReference type="ARBA" id="ARBA00023180"/>
    </source>
</evidence>
<proteinExistence type="inferred from homology"/>
<evidence type="ECO:0000256" key="5">
    <source>
        <dbReference type="ARBA" id="ARBA00022989"/>
    </source>
</evidence>
<feature type="transmembrane region" description="Helical" evidence="12">
    <location>
        <begin position="38"/>
        <end position="56"/>
    </location>
</feature>
<keyword evidence="8" id="KW-1015">Disulfide bond</keyword>
<evidence type="ECO:0000259" key="14">
    <source>
        <dbReference type="PROSITE" id="PS50261"/>
    </source>
</evidence>
<dbReference type="InterPro" id="IPR001771">
    <property type="entry name" value="GPCR_2_VIP_rcpt_1"/>
</dbReference>
<dbReference type="Gene3D" id="1.20.1070.10">
    <property type="entry name" value="Rhodopsin 7-helix transmembrane proteins"/>
    <property type="match status" value="1"/>
</dbReference>
<dbReference type="InterPro" id="IPR017981">
    <property type="entry name" value="GPCR_2-like_7TM"/>
</dbReference>
<evidence type="ECO:0000313" key="16">
    <source>
        <dbReference type="Proteomes" id="UP001557470"/>
    </source>
</evidence>
<accession>A0ABD0WVA8</accession>
<dbReference type="SMART" id="SM00008">
    <property type="entry name" value="HormR"/>
    <property type="match status" value="1"/>
</dbReference>
<evidence type="ECO:0000256" key="1">
    <source>
        <dbReference type="ARBA" id="ARBA00004651"/>
    </source>
</evidence>
<dbReference type="PRINTS" id="PR01154">
    <property type="entry name" value="VIP1RECEPTOR"/>
</dbReference>
<feature type="domain" description="G-protein coupled receptors family 2 profile 2" evidence="14">
    <location>
        <begin position="159"/>
        <end position="408"/>
    </location>
</feature>
<evidence type="ECO:0000256" key="9">
    <source>
        <dbReference type="ARBA" id="ARBA00023170"/>
    </source>
</evidence>
<dbReference type="SUPFAM" id="SSF81321">
    <property type="entry name" value="Family A G protein-coupled receptor-like"/>
    <property type="match status" value="1"/>
</dbReference>
<keyword evidence="9" id="KW-0675">Receptor</keyword>
<feature type="transmembrane region" description="Helical" evidence="12">
    <location>
        <begin position="193"/>
        <end position="211"/>
    </location>
</feature>